<protein>
    <submittedName>
        <fullName evidence="7">Tyrosine-type recombinase/integrase</fullName>
    </submittedName>
</protein>
<evidence type="ECO:0000256" key="2">
    <source>
        <dbReference type="ARBA" id="ARBA00023125"/>
    </source>
</evidence>
<dbReference type="GO" id="GO:0006310">
    <property type="term" value="P:DNA recombination"/>
    <property type="evidence" value="ECO:0007669"/>
    <property type="project" value="UniProtKB-KW"/>
</dbReference>
<feature type="domain" description="Core-binding (CB)" evidence="6">
    <location>
        <begin position="1"/>
        <end position="85"/>
    </location>
</feature>
<dbReference type="SUPFAM" id="SSF56349">
    <property type="entry name" value="DNA breaking-rejoining enzymes"/>
    <property type="match status" value="1"/>
</dbReference>
<keyword evidence="2 4" id="KW-0238">DNA-binding</keyword>
<sequence length="295" mass="33767">MTTDELWQQFFYHLKVKRRSKATMKYYECTQRVFGRYLAAQELENSTLSVLHLRGFLLSLEEKGLAPGGIHGHGRAIRALFNWASEEELIPHNPAKRLGLPSLPKERHPTVTNERVKQLLSSCKASEQPSRDVALVLTLFDTGIRLQELTELKLEDLLFERGLLRVMGKGSKERFVPIGARTMQAVTNYLRKERKPNHAGVRHTFLSRTGQQLTKSGVGIRLAKLGKSQSMEREDTAPHAFRRGFAVEFLRNGGDVFTLQQIMGHTNLEMTRRYVNFLDDDLKTAHLRFSPVDRL</sequence>
<keyword evidence="3" id="KW-0233">DNA recombination</keyword>
<dbReference type="OrthoDB" id="9785687at2"/>
<dbReference type="EMBL" id="VKDB01000001">
    <property type="protein sequence ID" value="TSA88140.1"/>
    <property type="molecule type" value="Genomic_DNA"/>
</dbReference>
<dbReference type="Gene3D" id="1.10.150.130">
    <property type="match status" value="1"/>
</dbReference>
<reference evidence="7 8" key="1">
    <citation type="submission" date="2019-07" db="EMBL/GenBank/DDBJ databases">
        <title>Deinococcus detaillus sp. nov., isolated from humus soil in Antarctica.</title>
        <authorList>
            <person name="Zhang K."/>
        </authorList>
    </citation>
    <scope>NUCLEOTIDE SEQUENCE [LARGE SCALE GENOMIC DNA]</scope>
    <source>
        <strain evidence="7 8">H1</strain>
    </source>
</reference>
<organism evidence="7 8">
    <name type="scientific">Deinococcus detaillensis</name>
    <dbReference type="NCBI Taxonomy" id="2592048"/>
    <lineage>
        <taxon>Bacteria</taxon>
        <taxon>Thermotogati</taxon>
        <taxon>Deinococcota</taxon>
        <taxon>Deinococci</taxon>
        <taxon>Deinococcales</taxon>
        <taxon>Deinococcaceae</taxon>
        <taxon>Deinococcus</taxon>
    </lineage>
</organism>
<evidence type="ECO:0000313" key="7">
    <source>
        <dbReference type="EMBL" id="TSA88140.1"/>
    </source>
</evidence>
<evidence type="ECO:0000256" key="4">
    <source>
        <dbReference type="PROSITE-ProRule" id="PRU01248"/>
    </source>
</evidence>
<evidence type="ECO:0000313" key="8">
    <source>
        <dbReference type="Proteomes" id="UP000316092"/>
    </source>
</evidence>
<dbReference type="InterPro" id="IPR050090">
    <property type="entry name" value="Tyrosine_recombinase_XerCD"/>
</dbReference>
<proteinExistence type="inferred from homology"/>
<dbReference type="Pfam" id="PF00589">
    <property type="entry name" value="Phage_integrase"/>
    <property type="match status" value="1"/>
</dbReference>
<comment type="similarity">
    <text evidence="1">Belongs to the 'phage' integrase family.</text>
</comment>
<dbReference type="InterPro" id="IPR010998">
    <property type="entry name" value="Integrase_recombinase_N"/>
</dbReference>
<evidence type="ECO:0000259" key="5">
    <source>
        <dbReference type="PROSITE" id="PS51898"/>
    </source>
</evidence>
<dbReference type="Gene3D" id="1.10.443.10">
    <property type="entry name" value="Intergrase catalytic core"/>
    <property type="match status" value="1"/>
</dbReference>
<dbReference type="Proteomes" id="UP000316092">
    <property type="component" value="Unassembled WGS sequence"/>
</dbReference>
<dbReference type="InterPro" id="IPR002104">
    <property type="entry name" value="Integrase_catalytic"/>
</dbReference>
<accession>A0A553V6N7</accession>
<gene>
    <name evidence="7" type="ORF">FNU79_00530</name>
</gene>
<dbReference type="PANTHER" id="PTHR30349">
    <property type="entry name" value="PHAGE INTEGRASE-RELATED"/>
    <property type="match status" value="1"/>
</dbReference>
<dbReference type="PANTHER" id="PTHR30349:SF41">
    <property type="entry name" value="INTEGRASE_RECOMBINASE PROTEIN MJ0367-RELATED"/>
    <property type="match status" value="1"/>
</dbReference>
<dbReference type="InterPro" id="IPR044068">
    <property type="entry name" value="CB"/>
</dbReference>
<dbReference type="InterPro" id="IPR011010">
    <property type="entry name" value="DNA_brk_join_enz"/>
</dbReference>
<dbReference type="InterPro" id="IPR013762">
    <property type="entry name" value="Integrase-like_cat_sf"/>
</dbReference>
<dbReference type="PROSITE" id="PS51898">
    <property type="entry name" value="TYR_RECOMBINASE"/>
    <property type="match status" value="1"/>
</dbReference>
<dbReference type="GO" id="GO:0003677">
    <property type="term" value="F:DNA binding"/>
    <property type="evidence" value="ECO:0007669"/>
    <property type="project" value="UniProtKB-UniRule"/>
</dbReference>
<evidence type="ECO:0000256" key="3">
    <source>
        <dbReference type="ARBA" id="ARBA00023172"/>
    </source>
</evidence>
<name>A0A553V6N7_9DEIO</name>
<evidence type="ECO:0000259" key="6">
    <source>
        <dbReference type="PROSITE" id="PS51900"/>
    </source>
</evidence>
<keyword evidence="8" id="KW-1185">Reference proteome</keyword>
<dbReference type="Pfam" id="PF13102">
    <property type="entry name" value="Phage_int_SAM_5"/>
    <property type="match status" value="1"/>
</dbReference>
<dbReference type="PROSITE" id="PS51900">
    <property type="entry name" value="CB"/>
    <property type="match status" value="1"/>
</dbReference>
<dbReference type="AlphaFoldDB" id="A0A553V6N7"/>
<dbReference type="InterPro" id="IPR025269">
    <property type="entry name" value="SAM-like_dom"/>
</dbReference>
<feature type="domain" description="Tyr recombinase" evidence="5">
    <location>
        <begin position="106"/>
        <end position="287"/>
    </location>
</feature>
<dbReference type="GO" id="GO:0015074">
    <property type="term" value="P:DNA integration"/>
    <property type="evidence" value="ECO:0007669"/>
    <property type="project" value="InterPro"/>
</dbReference>
<evidence type="ECO:0000256" key="1">
    <source>
        <dbReference type="ARBA" id="ARBA00008857"/>
    </source>
</evidence>
<comment type="caution">
    <text evidence="7">The sequence shown here is derived from an EMBL/GenBank/DDBJ whole genome shotgun (WGS) entry which is preliminary data.</text>
</comment>